<reference evidence="2" key="1">
    <citation type="submission" date="2020-03" db="EMBL/GenBank/DDBJ databases">
        <title>Site-based positive gene gene selection in Geosmithia morbida across the United States reveals a broad range of putative effectors and factors for local host and environmental adapation.</title>
        <authorList>
            <person name="Onufrak A."/>
            <person name="Murdoch R.W."/>
            <person name="Gazis R."/>
            <person name="Huff M."/>
            <person name="Staton M."/>
            <person name="Klingeman W."/>
            <person name="Hadziabdic D."/>
        </authorList>
    </citation>
    <scope>NUCLEOTIDE SEQUENCE</scope>
    <source>
        <strain evidence="2">1262</strain>
    </source>
</reference>
<dbReference type="RefSeq" id="XP_035319910.1">
    <property type="nucleotide sequence ID" value="XM_035464200.1"/>
</dbReference>
<dbReference type="AlphaFoldDB" id="A0A9P4YT64"/>
<sequence>MSELRPLRGGCQCGRNRYIIAVPGDSLHQAEILFNTEPEHPYIRVPLAWFHSTTSAFYPDETHTLIRRVYTHPSQSYAKRQFCGYCGTPLSYWSENPPSEADYINLTLGSLLRDDLRDLEDMGLIPDASESDGSHNDSASDGSAAAATASTPPKVGRRPSRGTALRESYGVPWFDGLVEGTRLGRMRQSRGIQRSSNGNVRVEWEVVEYGGEDDDDEMGNTTTTPGKRKRLGSDVGENAYRV</sequence>
<evidence type="ECO:0000313" key="3">
    <source>
        <dbReference type="Proteomes" id="UP000749293"/>
    </source>
</evidence>
<dbReference type="SUPFAM" id="SSF51316">
    <property type="entry name" value="Mss4-like"/>
    <property type="match status" value="1"/>
</dbReference>
<dbReference type="InterPro" id="IPR011057">
    <property type="entry name" value="Mss4-like_sf"/>
</dbReference>
<dbReference type="Gene3D" id="2.170.150.70">
    <property type="match status" value="1"/>
</dbReference>
<feature type="compositionally biased region" description="Low complexity" evidence="1">
    <location>
        <begin position="136"/>
        <end position="151"/>
    </location>
</feature>
<organism evidence="2 3">
    <name type="scientific">Geosmithia morbida</name>
    <dbReference type="NCBI Taxonomy" id="1094350"/>
    <lineage>
        <taxon>Eukaryota</taxon>
        <taxon>Fungi</taxon>
        <taxon>Dikarya</taxon>
        <taxon>Ascomycota</taxon>
        <taxon>Pezizomycotina</taxon>
        <taxon>Sordariomycetes</taxon>
        <taxon>Hypocreomycetidae</taxon>
        <taxon>Hypocreales</taxon>
        <taxon>Bionectriaceae</taxon>
        <taxon>Geosmithia</taxon>
    </lineage>
</organism>
<evidence type="ECO:0000313" key="2">
    <source>
        <dbReference type="EMBL" id="KAF4121258.1"/>
    </source>
</evidence>
<name>A0A9P4YT64_9HYPO</name>
<accession>A0A9P4YT64</accession>
<feature type="region of interest" description="Disordered" evidence="1">
    <location>
        <begin position="211"/>
        <end position="242"/>
    </location>
</feature>
<dbReference type="OrthoDB" id="3907216at2759"/>
<proteinExistence type="predicted"/>
<gene>
    <name evidence="2" type="ORF">GMORB2_2220</name>
</gene>
<protein>
    <recommendedName>
        <fullName evidence="4">CENP-V/GFA domain-containing protein</fullName>
    </recommendedName>
</protein>
<comment type="caution">
    <text evidence="2">The sequence shown here is derived from an EMBL/GenBank/DDBJ whole genome shotgun (WGS) entry which is preliminary data.</text>
</comment>
<feature type="region of interest" description="Disordered" evidence="1">
    <location>
        <begin position="124"/>
        <end position="163"/>
    </location>
</feature>
<keyword evidence="3" id="KW-1185">Reference proteome</keyword>
<dbReference type="GeneID" id="55968450"/>
<dbReference type="Proteomes" id="UP000749293">
    <property type="component" value="Unassembled WGS sequence"/>
</dbReference>
<dbReference type="EMBL" id="JAANYQ010000013">
    <property type="protein sequence ID" value="KAF4121258.1"/>
    <property type="molecule type" value="Genomic_DNA"/>
</dbReference>
<evidence type="ECO:0000256" key="1">
    <source>
        <dbReference type="SAM" id="MobiDB-lite"/>
    </source>
</evidence>
<evidence type="ECO:0008006" key="4">
    <source>
        <dbReference type="Google" id="ProtNLM"/>
    </source>
</evidence>